<feature type="transmembrane region" description="Helical" evidence="10">
    <location>
        <begin position="169"/>
        <end position="191"/>
    </location>
</feature>
<dbReference type="OrthoDB" id="2544694at2759"/>
<evidence type="ECO:0000256" key="5">
    <source>
        <dbReference type="ARBA" id="ARBA00022989"/>
    </source>
</evidence>
<evidence type="ECO:0000256" key="3">
    <source>
        <dbReference type="ARBA" id="ARBA00022448"/>
    </source>
</evidence>
<evidence type="ECO:0000259" key="11">
    <source>
        <dbReference type="PROSITE" id="PS50850"/>
    </source>
</evidence>
<evidence type="ECO:0000313" key="12">
    <source>
        <dbReference type="EMBL" id="EDP42388.1"/>
    </source>
</evidence>
<dbReference type="InterPro" id="IPR020846">
    <property type="entry name" value="MFS_dom"/>
</dbReference>
<dbReference type="Pfam" id="PF00083">
    <property type="entry name" value="Sugar_tr"/>
    <property type="match status" value="1"/>
</dbReference>
<dbReference type="GO" id="GO:0005351">
    <property type="term" value="F:carbohydrate:proton symporter activity"/>
    <property type="evidence" value="ECO:0007669"/>
    <property type="project" value="TreeGrafter"/>
</dbReference>
<evidence type="ECO:0000256" key="1">
    <source>
        <dbReference type="ARBA" id="ARBA00004141"/>
    </source>
</evidence>
<feature type="transmembrane region" description="Helical" evidence="10">
    <location>
        <begin position="329"/>
        <end position="348"/>
    </location>
</feature>
<organism evidence="12 13">
    <name type="scientific">Malassezia globosa (strain ATCC MYA-4612 / CBS 7966)</name>
    <name type="common">Dandruff-associated fungus</name>
    <dbReference type="NCBI Taxonomy" id="425265"/>
    <lineage>
        <taxon>Eukaryota</taxon>
        <taxon>Fungi</taxon>
        <taxon>Dikarya</taxon>
        <taxon>Basidiomycota</taxon>
        <taxon>Ustilaginomycotina</taxon>
        <taxon>Malasseziomycetes</taxon>
        <taxon>Malasseziales</taxon>
        <taxon>Malasseziaceae</taxon>
        <taxon>Malassezia</taxon>
    </lineage>
</organism>
<dbReference type="PANTHER" id="PTHR48022">
    <property type="entry name" value="PLASTIDIC GLUCOSE TRANSPORTER 4"/>
    <property type="match status" value="1"/>
</dbReference>
<dbReference type="PROSITE" id="PS50850">
    <property type="entry name" value="MFS"/>
    <property type="match status" value="1"/>
</dbReference>
<dbReference type="Gene3D" id="1.20.1250.20">
    <property type="entry name" value="MFS general substrate transporter like domains"/>
    <property type="match status" value="1"/>
</dbReference>
<comment type="caution">
    <text evidence="12">The sequence shown here is derived from an EMBL/GenBank/DDBJ whole genome shotgun (WGS) entry which is preliminary data.</text>
</comment>
<comment type="subcellular location">
    <subcellularLocation>
        <location evidence="1">Membrane</location>
        <topology evidence="1">Multi-pass membrane protein</topology>
    </subcellularLocation>
</comment>
<comment type="catalytic activity">
    <reaction evidence="7">
        <text>myo-inositol(out) + H(+)(out) = myo-inositol(in) + H(+)(in)</text>
        <dbReference type="Rhea" id="RHEA:60364"/>
        <dbReference type="ChEBI" id="CHEBI:15378"/>
        <dbReference type="ChEBI" id="CHEBI:17268"/>
    </reaction>
</comment>
<dbReference type="Proteomes" id="UP000008837">
    <property type="component" value="Unassembled WGS sequence"/>
</dbReference>
<keyword evidence="4 10" id="KW-0812">Transmembrane</keyword>
<gene>
    <name evidence="12" type="ORF">MGL_3146</name>
</gene>
<feature type="transmembrane region" description="Helical" evidence="10">
    <location>
        <begin position="368"/>
        <end position="391"/>
    </location>
</feature>
<feature type="transmembrane region" description="Helical" evidence="10">
    <location>
        <begin position="301"/>
        <end position="323"/>
    </location>
</feature>
<evidence type="ECO:0000256" key="4">
    <source>
        <dbReference type="ARBA" id="ARBA00022692"/>
    </source>
</evidence>
<evidence type="ECO:0000256" key="2">
    <source>
        <dbReference type="ARBA" id="ARBA00010992"/>
    </source>
</evidence>
<accession>A8Q7W8</accession>
<dbReference type="FunFam" id="1.20.1250.20:FF:000134">
    <property type="entry name" value="MFS sugar transporter protein"/>
    <property type="match status" value="1"/>
</dbReference>
<dbReference type="PROSITE" id="PS00216">
    <property type="entry name" value="SUGAR_TRANSPORT_1"/>
    <property type="match status" value="1"/>
</dbReference>
<dbReference type="InterPro" id="IPR003663">
    <property type="entry name" value="Sugar/inositol_transpt"/>
</dbReference>
<protein>
    <recommendedName>
        <fullName evidence="11">Major facilitator superfamily (MFS) profile domain-containing protein</fullName>
    </recommendedName>
</protein>
<keyword evidence="6 10" id="KW-0472">Membrane</keyword>
<dbReference type="InParanoid" id="A8Q7W8"/>
<reference evidence="12 13" key="1">
    <citation type="journal article" date="2007" name="Proc. Natl. Acad. Sci. U.S.A.">
        <title>Dandruff-associated Malassezia genomes reveal convergent and divergent virulence traits shared with plant and human fungal pathogens.</title>
        <authorList>
            <person name="Xu J."/>
            <person name="Saunders C.W."/>
            <person name="Hu P."/>
            <person name="Grant R.A."/>
            <person name="Boekhout T."/>
            <person name="Kuramae E.E."/>
            <person name="Kronstad J.W."/>
            <person name="Deangelis Y.M."/>
            <person name="Reeder N.L."/>
            <person name="Johnstone K.R."/>
            <person name="Leland M."/>
            <person name="Fieno A.M."/>
            <person name="Begley W.M."/>
            <person name="Sun Y."/>
            <person name="Lacey M.P."/>
            <person name="Chaudhary T."/>
            <person name="Keough T."/>
            <person name="Chu L."/>
            <person name="Sears R."/>
            <person name="Yuan B."/>
            <person name="Dawson T.L.Jr."/>
        </authorList>
    </citation>
    <scope>NUCLEOTIDE SEQUENCE [LARGE SCALE GENOMIC DNA]</scope>
    <source>
        <strain evidence="13">ATCC MYA-4612 / CBS 7966</strain>
    </source>
</reference>
<dbReference type="InterPro" id="IPR005829">
    <property type="entry name" value="Sugar_transporter_CS"/>
</dbReference>
<dbReference type="NCBIfam" id="TIGR00879">
    <property type="entry name" value="SP"/>
    <property type="match status" value="1"/>
</dbReference>
<keyword evidence="3 8" id="KW-0813">Transport</keyword>
<evidence type="ECO:0000256" key="10">
    <source>
        <dbReference type="SAM" id="Phobius"/>
    </source>
</evidence>
<keyword evidence="13" id="KW-1185">Reference proteome</keyword>
<dbReference type="PROSITE" id="PS00217">
    <property type="entry name" value="SUGAR_TRANSPORT_2"/>
    <property type="match status" value="1"/>
</dbReference>
<feature type="transmembrane region" description="Helical" evidence="10">
    <location>
        <begin position="80"/>
        <end position="99"/>
    </location>
</feature>
<feature type="compositionally biased region" description="Acidic residues" evidence="9">
    <location>
        <begin position="530"/>
        <end position="540"/>
    </location>
</feature>
<dbReference type="KEGG" id="mgl:MGL_3146"/>
<feature type="transmembrane region" description="Helical" evidence="10">
    <location>
        <begin position="105"/>
        <end position="126"/>
    </location>
</feature>
<evidence type="ECO:0000313" key="13">
    <source>
        <dbReference type="Proteomes" id="UP000008837"/>
    </source>
</evidence>
<dbReference type="OMA" id="FADAHQE"/>
<dbReference type="InterPro" id="IPR036259">
    <property type="entry name" value="MFS_trans_sf"/>
</dbReference>
<evidence type="ECO:0000256" key="8">
    <source>
        <dbReference type="RuleBase" id="RU003346"/>
    </source>
</evidence>
<evidence type="ECO:0000256" key="7">
    <source>
        <dbReference type="ARBA" id="ARBA00049119"/>
    </source>
</evidence>
<evidence type="ECO:0000256" key="9">
    <source>
        <dbReference type="SAM" id="MobiDB-lite"/>
    </source>
</evidence>
<proteinExistence type="inferred from homology"/>
<dbReference type="RefSeq" id="XP_001729602.1">
    <property type="nucleotide sequence ID" value="XM_001729550.1"/>
</dbReference>
<feature type="region of interest" description="Disordered" evidence="9">
    <location>
        <begin position="508"/>
        <end position="568"/>
    </location>
</feature>
<keyword evidence="5 10" id="KW-1133">Transmembrane helix</keyword>
<dbReference type="PRINTS" id="PR00171">
    <property type="entry name" value="SUGRTRNSPORT"/>
</dbReference>
<feature type="transmembrane region" description="Helical" evidence="10">
    <location>
        <begin position="138"/>
        <end position="157"/>
    </location>
</feature>
<dbReference type="PANTHER" id="PTHR48022:SF68">
    <property type="entry name" value="MAJOR FACILITATOR SUPERFAMILY (MFS) PROFILE DOMAIN-CONTAINING PROTEIN-RELATED"/>
    <property type="match status" value="1"/>
</dbReference>
<dbReference type="AlphaFoldDB" id="A8Q7W8"/>
<feature type="domain" description="Major facilitator superfamily (MFS) profile" evidence="11">
    <location>
        <begin position="1"/>
        <end position="457"/>
    </location>
</feature>
<dbReference type="GeneID" id="5853908"/>
<evidence type="ECO:0000256" key="6">
    <source>
        <dbReference type="ARBA" id="ARBA00023136"/>
    </source>
</evidence>
<sequence length="568" mass="63014">MSLLITEPMMASTMPKIASFSPDGPNMEKEYAANNNDPVTYHPDKFDANIQGAVVSCYELGCMIGSAFVLFKGDKMGRRWCVVIGSIIMIIGTVVMVVHDTLPSFVVGRVVAGIGNGLNTATIPMLQSELSRPQYRGLLVFIEGALLAGGVMVSYWIDFGFYFLKFNSVQWRFPIAFQIVFALILLVGVLVMPESPRWLVKVDRLEDANRVLAQLYDTEMDDPVVKQELHTLTDSIRKVEANLGPFKYSELGTNGPHQNLYRLILGCGSQAMQQWTGINNLTYYASTVFKMVQSDDVASRALVGGSGILYFLAAACAVFFIDIAGRRMLMIWCAFGMMLCFAIIAGMVEKVKHPEGDSPDQTDKYGKVAEAFIYLYFIPWSLGWLGMTWLYPAEINPIRTRAPATALSTCTNWLMNFTVVMISPPAFENLGGHTFTMFGAFNLIFMPIVYMFYPETKRRGLEEMDLFFADAHQEGFWKASRFQTTAVYLSVTRPYLSSEELDAILSQRTDLGGGPSEPHGQQGPHKSELDAVDPVEEGLEEPPKDALPKRKETAAESAAPYAGVPFAL</sequence>
<comment type="similarity">
    <text evidence="2 8">Belongs to the major facilitator superfamily. Sugar transporter (TC 2.A.1.1) family.</text>
</comment>
<dbReference type="InterPro" id="IPR050360">
    <property type="entry name" value="MFS_Sugar_Transporters"/>
</dbReference>
<dbReference type="VEuPathDB" id="FungiDB:MGL_3146"/>
<name>A8Q7W8_MALGO</name>
<feature type="compositionally biased region" description="Basic and acidic residues" evidence="9">
    <location>
        <begin position="541"/>
        <end position="554"/>
    </location>
</feature>
<dbReference type="EMBL" id="AAYY01000011">
    <property type="protein sequence ID" value="EDP42388.1"/>
    <property type="molecule type" value="Genomic_DNA"/>
</dbReference>
<dbReference type="GO" id="GO:0016020">
    <property type="term" value="C:membrane"/>
    <property type="evidence" value="ECO:0007669"/>
    <property type="project" value="UniProtKB-SubCell"/>
</dbReference>
<dbReference type="SUPFAM" id="SSF103473">
    <property type="entry name" value="MFS general substrate transporter"/>
    <property type="match status" value="1"/>
</dbReference>
<feature type="transmembrane region" description="Helical" evidence="10">
    <location>
        <begin position="435"/>
        <end position="453"/>
    </location>
</feature>
<dbReference type="InterPro" id="IPR005828">
    <property type="entry name" value="MFS_sugar_transport-like"/>
</dbReference>